<evidence type="ECO:0000256" key="5">
    <source>
        <dbReference type="ARBA" id="ARBA00022989"/>
    </source>
</evidence>
<comment type="subcellular location">
    <subcellularLocation>
        <location evidence="1">Cell membrane</location>
        <topology evidence="1">Multi-pass membrane protein</topology>
    </subcellularLocation>
</comment>
<feature type="transmembrane region" description="Helical" evidence="7">
    <location>
        <begin position="129"/>
        <end position="152"/>
    </location>
</feature>
<dbReference type="GO" id="GO:0005886">
    <property type="term" value="C:plasma membrane"/>
    <property type="evidence" value="ECO:0007669"/>
    <property type="project" value="UniProtKB-SubCell"/>
</dbReference>
<feature type="transmembrane region" description="Helical" evidence="7">
    <location>
        <begin position="58"/>
        <end position="77"/>
    </location>
</feature>
<dbReference type="CDD" id="cd16015">
    <property type="entry name" value="LTA_synthase"/>
    <property type="match status" value="1"/>
</dbReference>
<keyword evidence="5 7" id="KW-1133">Transmembrane helix</keyword>
<accession>A0A4S3B4Z1</accession>
<dbReference type="PANTHER" id="PTHR47371:SF3">
    <property type="entry name" value="PHOSPHOGLYCEROL TRANSFERASE I"/>
    <property type="match status" value="1"/>
</dbReference>
<evidence type="ECO:0000256" key="2">
    <source>
        <dbReference type="ARBA" id="ARBA00004936"/>
    </source>
</evidence>
<keyword evidence="6 7" id="KW-0472">Membrane</keyword>
<feature type="domain" description="Sulfatase N-terminal" evidence="8">
    <location>
        <begin position="263"/>
        <end position="541"/>
    </location>
</feature>
<dbReference type="AlphaFoldDB" id="A0A4S3B4Z1"/>
<dbReference type="SUPFAM" id="SSF53649">
    <property type="entry name" value="Alkaline phosphatase-like"/>
    <property type="match status" value="1"/>
</dbReference>
<evidence type="ECO:0000256" key="7">
    <source>
        <dbReference type="SAM" id="Phobius"/>
    </source>
</evidence>
<dbReference type="Gene3D" id="3.40.720.10">
    <property type="entry name" value="Alkaline Phosphatase, subunit A"/>
    <property type="match status" value="1"/>
</dbReference>
<keyword evidence="3" id="KW-1003">Cell membrane</keyword>
<dbReference type="InterPro" id="IPR050448">
    <property type="entry name" value="OpgB/LTA_synthase_biosynth"/>
</dbReference>
<evidence type="ECO:0000256" key="3">
    <source>
        <dbReference type="ARBA" id="ARBA00022475"/>
    </source>
</evidence>
<dbReference type="Pfam" id="PF00884">
    <property type="entry name" value="Sulfatase"/>
    <property type="match status" value="1"/>
</dbReference>
<comment type="pathway">
    <text evidence="2">Cell wall biogenesis; lipoteichoic acid biosynthesis.</text>
</comment>
<feature type="transmembrane region" description="Helical" evidence="7">
    <location>
        <begin position="84"/>
        <end position="103"/>
    </location>
</feature>
<reference evidence="9 10" key="1">
    <citation type="submission" date="2019-01" db="EMBL/GenBank/DDBJ databases">
        <title>Vagococcus silagei sp. nov. isolated from brewer's grain.</title>
        <authorList>
            <person name="Guu J.-R."/>
        </authorList>
    </citation>
    <scope>NUCLEOTIDE SEQUENCE [LARGE SCALE GENOMIC DNA]</scope>
    <source>
        <strain evidence="9 10">2B-2</strain>
    </source>
</reference>
<dbReference type="EMBL" id="SDGV01000002">
    <property type="protein sequence ID" value="THB62214.1"/>
    <property type="molecule type" value="Genomic_DNA"/>
</dbReference>
<sequence length="614" mass="71516">MRQSKHLLKAQKIRRPKLKFVLGVCFTMVIVFLTHVHFQLSQNGYSFSLVYKFITSWHTEKFLLGTFVLLLIDLLLITFSGSFLYGNLVYLIVMTVAPIVNFYKMKYRMEPLYPEDVKMIFEFSMFKDIVGLPLMIVIIIISLSLVGLLGYSFYRTRKQNRIMLVVRASFAVLSLISLLYVGQFNRPNNQFKKAYSRTALWIPYSQKMNYYNVGFVGGFLYNLAVDPMERPEGYTNKKVDTIVDKYNSLAMEKNKKKNLDEKPHIIYVMSESFSDPNRLKGVKVSPDPLKAYREVAKRSQVSGQMLSQGYGGGTANIEFEALTGFSMAELKPQLNTPYTMLLPKKEKFPSIVSNLNKQGYKTTAIHPYNTSMYKRNQVYDVLGFNQFISEKEMKHQKKIENNDYISDESAFEEILMLLNKTKEPQFIHLVTMQTHMPYNQKYQDPDFESDLGDYTDSLNNYAQDLSYTSKSLARFIKKLEKKDRPVSLVFWGDHLPSFYPEQVEKSNNEETLRQSEYFIMNTKELALTQHQLMSPFYFQAQLTHQNGVKATGFTELLLDLQSVLPAFEKGLYYQNHEWHQTVSLNKKEQEIYEAYQVIQYDQVAGKGRSYPMFE</sequence>
<feature type="transmembrane region" description="Helical" evidence="7">
    <location>
        <begin position="164"/>
        <end position="182"/>
    </location>
</feature>
<protein>
    <submittedName>
        <fullName evidence="9">LTA synthase family protein</fullName>
    </submittedName>
</protein>
<keyword evidence="10" id="KW-1185">Reference proteome</keyword>
<keyword evidence="4 7" id="KW-0812">Transmembrane</keyword>
<evidence type="ECO:0000256" key="4">
    <source>
        <dbReference type="ARBA" id="ARBA00022692"/>
    </source>
</evidence>
<evidence type="ECO:0000256" key="6">
    <source>
        <dbReference type="ARBA" id="ARBA00023136"/>
    </source>
</evidence>
<evidence type="ECO:0000313" key="9">
    <source>
        <dbReference type="EMBL" id="THB62214.1"/>
    </source>
</evidence>
<proteinExistence type="predicted"/>
<dbReference type="InterPro" id="IPR017850">
    <property type="entry name" value="Alkaline_phosphatase_core_sf"/>
</dbReference>
<dbReference type="Proteomes" id="UP000310506">
    <property type="component" value="Unassembled WGS sequence"/>
</dbReference>
<dbReference type="PANTHER" id="PTHR47371">
    <property type="entry name" value="LIPOTEICHOIC ACID SYNTHASE"/>
    <property type="match status" value="1"/>
</dbReference>
<feature type="transmembrane region" description="Helical" evidence="7">
    <location>
        <begin position="20"/>
        <end position="38"/>
    </location>
</feature>
<comment type="caution">
    <text evidence="9">The sequence shown here is derived from an EMBL/GenBank/DDBJ whole genome shotgun (WGS) entry which is preliminary data.</text>
</comment>
<dbReference type="OrthoDB" id="243547at2"/>
<evidence type="ECO:0000256" key="1">
    <source>
        <dbReference type="ARBA" id="ARBA00004651"/>
    </source>
</evidence>
<evidence type="ECO:0000313" key="10">
    <source>
        <dbReference type="Proteomes" id="UP000310506"/>
    </source>
</evidence>
<organism evidence="9 10">
    <name type="scientific">Vagococcus silagei</name>
    <dbReference type="NCBI Taxonomy" id="2508885"/>
    <lineage>
        <taxon>Bacteria</taxon>
        <taxon>Bacillati</taxon>
        <taxon>Bacillota</taxon>
        <taxon>Bacilli</taxon>
        <taxon>Lactobacillales</taxon>
        <taxon>Enterococcaceae</taxon>
        <taxon>Vagococcus</taxon>
    </lineage>
</organism>
<dbReference type="InterPro" id="IPR000917">
    <property type="entry name" value="Sulfatase_N"/>
</dbReference>
<name>A0A4S3B4Z1_9ENTE</name>
<gene>
    <name evidence="9" type="ORF">ESZ54_01335</name>
</gene>
<dbReference type="RefSeq" id="WP_136135875.1">
    <property type="nucleotide sequence ID" value="NZ_SDGV01000002.1"/>
</dbReference>
<evidence type="ECO:0000259" key="8">
    <source>
        <dbReference type="Pfam" id="PF00884"/>
    </source>
</evidence>